<evidence type="ECO:0000313" key="2">
    <source>
        <dbReference type="Proteomes" id="UP001165283"/>
    </source>
</evidence>
<keyword evidence="2" id="KW-1185">Reference proteome</keyword>
<sequence>MGAAGSTDRGRNGFPAPSFAHLRRLTDAGGLFEHARHTTPRREHGYCVDDVARGLVVLHREPAGAPDLREHYLTFVLAAQGGDGRFRNRRAADLRWHGPLSVDDCWGRALWGLGAAAADPRALTAFDRGAQWRSPSPRAMAFAALGAAEVLAVRPEHRGARDLLGATAAAIGRPSPHPVWPWPEPRLAYANAVLPEALLAAGVALGAPALVADGLALLGWLLDLQTRDGHLSVVPVGGRGPGEHGPGFDQQPIEAAALADACARAHAVTGEDRWRRGVALAVGWFLGDNDTGVALHAPGGGCCDGLRPDGRNENQGAESTLALVSALQRARALPVGPSLQATAPSVSGTG</sequence>
<organism evidence="1 2">
    <name type="scientific">Pseudonocardia humida</name>
    <dbReference type="NCBI Taxonomy" id="2800819"/>
    <lineage>
        <taxon>Bacteria</taxon>
        <taxon>Bacillati</taxon>
        <taxon>Actinomycetota</taxon>
        <taxon>Actinomycetes</taxon>
        <taxon>Pseudonocardiales</taxon>
        <taxon>Pseudonocardiaceae</taxon>
        <taxon>Pseudonocardia</taxon>
    </lineage>
</organism>
<evidence type="ECO:0000313" key="1">
    <source>
        <dbReference type="EMBL" id="MCO1654025.1"/>
    </source>
</evidence>
<dbReference type="EMBL" id="JAGSOV010000009">
    <property type="protein sequence ID" value="MCO1654025.1"/>
    <property type="molecule type" value="Genomic_DNA"/>
</dbReference>
<protein>
    <submittedName>
        <fullName evidence="1">Glycosyltransferase</fullName>
    </submittedName>
</protein>
<name>A0ABT0ZTG5_9PSEU</name>
<accession>A0ABT0ZTG5</accession>
<comment type="caution">
    <text evidence="1">The sequence shown here is derived from an EMBL/GenBank/DDBJ whole genome shotgun (WGS) entry which is preliminary data.</text>
</comment>
<reference evidence="1" key="1">
    <citation type="submission" date="2021-04" db="EMBL/GenBank/DDBJ databases">
        <title>Pseudonocardia sp. nov., isolated from sandy soil of mangrove forest.</title>
        <authorList>
            <person name="Zan Z."/>
            <person name="Huang R."/>
            <person name="Liu W."/>
        </authorList>
    </citation>
    <scope>NUCLEOTIDE SEQUENCE</scope>
    <source>
        <strain evidence="1">S2-4</strain>
    </source>
</reference>
<gene>
    <name evidence="1" type="ORF">KDL28_03040</name>
</gene>
<proteinExistence type="predicted"/>
<dbReference type="Proteomes" id="UP001165283">
    <property type="component" value="Unassembled WGS sequence"/>
</dbReference>